<accession>A0A7R9MHS9</accession>
<dbReference type="Proteomes" id="UP000728032">
    <property type="component" value="Unassembled WGS sequence"/>
</dbReference>
<dbReference type="EMBL" id="OC935230">
    <property type="protein sequence ID" value="CAD7660496.1"/>
    <property type="molecule type" value="Genomic_DNA"/>
</dbReference>
<organism evidence="1">
    <name type="scientific">Oppiella nova</name>
    <dbReference type="NCBI Taxonomy" id="334625"/>
    <lineage>
        <taxon>Eukaryota</taxon>
        <taxon>Metazoa</taxon>
        <taxon>Ecdysozoa</taxon>
        <taxon>Arthropoda</taxon>
        <taxon>Chelicerata</taxon>
        <taxon>Arachnida</taxon>
        <taxon>Acari</taxon>
        <taxon>Acariformes</taxon>
        <taxon>Sarcoptiformes</taxon>
        <taxon>Oribatida</taxon>
        <taxon>Brachypylina</taxon>
        <taxon>Oppioidea</taxon>
        <taxon>Oppiidae</taxon>
        <taxon>Oppiella</taxon>
    </lineage>
</organism>
<keyword evidence="2" id="KW-1185">Reference proteome</keyword>
<evidence type="ECO:0000313" key="1">
    <source>
        <dbReference type="EMBL" id="CAD7660496.1"/>
    </source>
</evidence>
<dbReference type="AlphaFoldDB" id="A0A7R9MHS9"/>
<dbReference type="EMBL" id="CAJPVJ010020405">
    <property type="protein sequence ID" value="CAG2177634.1"/>
    <property type="molecule type" value="Genomic_DNA"/>
</dbReference>
<name>A0A7R9MHS9_9ACAR</name>
<gene>
    <name evidence="1" type="ORF">ONB1V03_LOCUS17063</name>
</gene>
<proteinExistence type="predicted"/>
<protein>
    <submittedName>
        <fullName evidence="1">Uncharacterized protein</fullName>
    </submittedName>
</protein>
<reference evidence="1" key="1">
    <citation type="submission" date="2020-11" db="EMBL/GenBank/DDBJ databases">
        <authorList>
            <person name="Tran Van P."/>
        </authorList>
    </citation>
    <scope>NUCLEOTIDE SEQUENCE</scope>
</reference>
<evidence type="ECO:0000313" key="2">
    <source>
        <dbReference type="Proteomes" id="UP000728032"/>
    </source>
</evidence>
<sequence>MWTVPQTGYYTPGLMPVAEVT</sequence>